<feature type="compositionally biased region" description="Polar residues" evidence="10">
    <location>
        <begin position="370"/>
        <end position="383"/>
    </location>
</feature>
<evidence type="ECO:0000256" key="6">
    <source>
        <dbReference type="ARBA" id="ARBA00023125"/>
    </source>
</evidence>
<keyword evidence="5" id="KW-0805">Transcription regulation</keyword>
<comment type="subcellular location">
    <subcellularLocation>
        <location evidence="1">Nucleus</location>
    </subcellularLocation>
</comment>
<keyword evidence="6" id="KW-0238">DNA-binding</keyword>
<dbReference type="PROSITE" id="PS51141">
    <property type="entry name" value="ZF_SBP"/>
    <property type="match status" value="1"/>
</dbReference>
<dbReference type="GO" id="GO:0003677">
    <property type="term" value="F:DNA binding"/>
    <property type="evidence" value="ECO:0007669"/>
    <property type="project" value="UniProtKB-KW"/>
</dbReference>
<evidence type="ECO:0000259" key="11">
    <source>
        <dbReference type="PROSITE" id="PS51141"/>
    </source>
</evidence>
<evidence type="ECO:0000256" key="2">
    <source>
        <dbReference type="ARBA" id="ARBA00022723"/>
    </source>
</evidence>
<keyword evidence="8" id="KW-0539">Nucleus</keyword>
<protein>
    <recommendedName>
        <fullName evidence="11">SBP-type domain-containing protein</fullName>
    </recommendedName>
</protein>
<feature type="domain" description="SBP-type" evidence="11">
    <location>
        <begin position="89"/>
        <end position="166"/>
    </location>
</feature>
<evidence type="ECO:0000256" key="10">
    <source>
        <dbReference type="SAM" id="MobiDB-lite"/>
    </source>
</evidence>
<feature type="compositionally biased region" description="Polar residues" evidence="10">
    <location>
        <begin position="269"/>
        <end position="282"/>
    </location>
</feature>
<dbReference type="Pfam" id="PF03110">
    <property type="entry name" value="SBP"/>
    <property type="match status" value="1"/>
</dbReference>
<dbReference type="PANTHER" id="PTHR31251:SF208">
    <property type="entry name" value="SQUAMOSA PROMOTER-BINDING-LIKE PROTEIN 18"/>
    <property type="match status" value="1"/>
</dbReference>
<dbReference type="GO" id="GO:0008270">
    <property type="term" value="F:zinc ion binding"/>
    <property type="evidence" value="ECO:0007669"/>
    <property type="project" value="UniProtKB-KW"/>
</dbReference>
<comment type="caution">
    <text evidence="12">The sequence shown here is derived from an EMBL/GenBank/DDBJ whole genome shotgun (WGS) entry which is preliminary data.</text>
</comment>
<dbReference type="FunFam" id="4.10.1100.10:FF:000001">
    <property type="entry name" value="Squamosa promoter-binding-like protein 14"/>
    <property type="match status" value="1"/>
</dbReference>
<feature type="region of interest" description="Disordered" evidence="10">
    <location>
        <begin position="238"/>
        <end position="285"/>
    </location>
</feature>
<evidence type="ECO:0000256" key="5">
    <source>
        <dbReference type="ARBA" id="ARBA00023015"/>
    </source>
</evidence>
<dbReference type="InterPro" id="IPR004333">
    <property type="entry name" value="SBP_dom"/>
</dbReference>
<dbReference type="AlphaFoldDB" id="A0A9Q1K934"/>
<dbReference type="GO" id="GO:0005634">
    <property type="term" value="C:nucleus"/>
    <property type="evidence" value="ECO:0007669"/>
    <property type="project" value="UniProtKB-SubCell"/>
</dbReference>
<keyword evidence="4" id="KW-0862">Zinc</keyword>
<feature type="region of interest" description="Disordered" evidence="10">
    <location>
        <begin position="156"/>
        <end position="178"/>
    </location>
</feature>
<evidence type="ECO:0000256" key="9">
    <source>
        <dbReference type="PROSITE-ProRule" id="PRU00470"/>
    </source>
</evidence>
<name>A0A9Q1K934_9CARY</name>
<dbReference type="EMBL" id="JAKOGI010000229">
    <property type="protein sequence ID" value="KAJ8439130.1"/>
    <property type="molecule type" value="Genomic_DNA"/>
</dbReference>
<dbReference type="Proteomes" id="UP001153076">
    <property type="component" value="Unassembled WGS sequence"/>
</dbReference>
<keyword evidence="2" id="KW-0479">Metal-binding</keyword>
<dbReference type="PANTHER" id="PTHR31251">
    <property type="entry name" value="SQUAMOSA PROMOTER-BINDING-LIKE PROTEIN 4"/>
    <property type="match status" value="1"/>
</dbReference>
<dbReference type="OrthoDB" id="514967at2759"/>
<evidence type="ECO:0000256" key="7">
    <source>
        <dbReference type="ARBA" id="ARBA00023163"/>
    </source>
</evidence>
<evidence type="ECO:0000256" key="3">
    <source>
        <dbReference type="ARBA" id="ARBA00022771"/>
    </source>
</evidence>
<accession>A0A9Q1K934</accession>
<dbReference type="InterPro" id="IPR036893">
    <property type="entry name" value="SBP_sf"/>
</dbReference>
<evidence type="ECO:0000256" key="4">
    <source>
        <dbReference type="ARBA" id="ARBA00022833"/>
    </source>
</evidence>
<dbReference type="SUPFAM" id="SSF103612">
    <property type="entry name" value="SBT domain"/>
    <property type="match status" value="1"/>
</dbReference>
<feature type="region of interest" description="Disordered" evidence="10">
    <location>
        <begin position="364"/>
        <end position="383"/>
    </location>
</feature>
<reference evidence="12" key="1">
    <citation type="submission" date="2022-04" db="EMBL/GenBank/DDBJ databases">
        <title>Carnegiea gigantea Genome sequencing and assembly v2.</title>
        <authorList>
            <person name="Copetti D."/>
            <person name="Sanderson M.J."/>
            <person name="Burquez A."/>
            <person name="Wojciechowski M.F."/>
        </authorList>
    </citation>
    <scope>NUCLEOTIDE SEQUENCE</scope>
    <source>
        <strain evidence="12">SGP5-SGP5p</strain>
        <tissue evidence="12">Aerial part</tissue>
    </source>
</reference>
<keyword evidence="3 9" id="KW-0863">Zinc-finger</keyword>
<dbReference type="InterPro" id="IPR044817">
    <property type="entry name" value="SBP-like"/>
</dbReference>
<proteinExistence type="predicted"/>
<organism evidence="12 13">
    <name type="scientific">Carnegiea gigantea</name>
    <dbReference type="NCBI Taxonomy" id="171969"/>
    <lineage>
        <taxon>Eukaryota</taxon>
        <taxon>Viridiplantae</taxon>
        <taxon>Streptophyta</taxon>
        <taxon>Embryophyta</taxon>
        <taxon>Tracheophyta</taxon>
        <taxon>Spermatophyta</taxon>
        <taxon>Magnoliopsida</taxon>
        <taxon>eudicotyledons</taxon>
        <taxon>Gunneridae</taxon>
        <taxon>Pentapetalae</taxon>
        <taxon>Caryophyllales</taxon>
        <taxon>Cactineae</taxon>
        <taxon>Cactaceae</taxon>
        <taxon>Cactoideae</taxon>
        <taxon>Echinocereeae</taxon>
        <taxon>Carnegiea</taxon>
    </lineage>
</organism>
<keyword evidence="13" id="KW-1185">Reference proteome</keyword>
<evidence type="ECO:0000313" key="12">
    <source>
        <dbReference type="EMBL" id="KAJ8439130.1"/>
    </source>
</evidence>
<evidence type="ECO:0000256" key="1">
    <source>
        <dbReference type="ARBA" id="ARBA00004123"/>
    </source>
</evidence>
<gene>
    <name evidence="12" type="ORF">Cgig2_027056</name>
</gene>
<keyword evidence="7" id="KW-0804">Transcription</keyword>
<evidence type="ECO:0000313" key="13">
    <source>
        <dbReference type="Proteomes" id="UP001153076"/>
    </source>
</evidence>
<evidence type="ECO:0000256" key="8">
    <source>
        <dbReference type="ARBA" id="ARBA00023242"/>
    </source>
</evidence>
<sequence length="383" mass="41320">MGYNLKATYCDLTNLVEGGIATVSAIFGEYTSEGQKTKEANVVDLNLGSLGDFGEGRISSFRNHKAPLMEPLSAGSSKRARAPSSGGQTVSCLVDGCKSDLSKCRDYHRRHKVCEMHSKAPRVTIGGHEQRFCQQCSRFHSLGEFDEGKRSCRKRLEGHNRRRRKPQPEPLPVNHGNFLSAGQGDRYMSFSNQPVIAASSVVSTTWSGPVKAESNPALFSSSVSGSYSQAYRGRQFPFLQGTDSPLPGASSVGQRLHHDHSSSGSSSSRNVNNINHGLNQVSDSDHRALSLLSSSPAETPEMGLGRIIQPSPINPARPIISNLFYNSIGQFPGSQGMEGQPGGSGSALIPNMRSSNTLCQDVFRSEPDESSASGHQTLSFSWE</sequence>
<dbReference type="Gene3D" id="4.10.1100.10">
    <property type="entry name" value="Transcription factor, SBP-box domain"/>
    <property type="match status" value="1"/>
</dbReference>